<reference evidence="2" key="2">
    <citation type="submission" date="2020-09" db="EMBL/GenBank/DDBJ databases">
        <authorList>
            <person name="Sun Q."/>
            <person name="Ohkuma M."/>
        </authorList>
    </citation>
    <scope>NUCLEOTIDE SEQUENCE</scope>
    <source>
        <strain evidence="2">JCM 12862</strain>
    </source>
</reference>
<keyword evidence="1" id="KW-0472">Membrane</keyword>
<comment type="caution">
    <text evidence="2">The sequence shown here is derived from an EMBL/GenBank/DDBJ whole genome shotgun (WGS) entry which is preliminary data.</text>
</comment>
<gene>
    <name evidence="2" type="ORF">GCM10007962_28000</name>
</gene>
<keyword evidence="1" id="KW-1133">Transmembrane helix</keyword>
<evidence type="ECO:0000313" key="2">
    <source>
        <dbReference type="EMBL" id="GGK32041.1"/>
    </source>
</evidence>
<keyword evidence="1" id="KW-0812">Transmembrane</keyword>
<dbReference type="AlphaFoldDB" id="A0A8J3BSF6"/>
<sequence length="67" mass="7890">MLKNNNITTRAIMEIAQRPFKRILVLVGWFIAIVIYWIIPRQIRGANKLSNDFFGMLELKKVFIVLI</sequence>
<dbReference type="EMBL" id="BMNR01000007">
    <property type="protein sequence ID" value="GGK32041.1"/>
    <property type="molecule type" value="Genomic_DNA"/>
</dbReference>
<evidence type="ECO:0000313" key="3">
    <source>
        <dbReference type="Proteomes" id="UP000612329"/>
    </source>
</evidence>
<keyword evidence="3" id="KW-1185">Reference proteome</keyword>
<reference evidence="2" key="1">
    <citation type="journal article" date="2014" name="Int. J. Syst. Evol. Microbiol.">
        <title>Complete genome sequence of Corynebacterium casei LMG S-19264T (=DSM 44701T), isolated from a smear-ripened cheese.</title>
        <authorList>
            <consortium name="US DOE Joint Genome Institute (JGI-PGF)"/>
            <person name="Walter F."/>
            <person name="Albersmeier A."/>
            <person name="Kalinowski J."/>
            <person name="Ruckert C."/>
        </authorList>
    </citation>
    <scope>NUCLEOTIDE SEQUENCE</scope>
    <source>
        <strain evidence="2">JCM 12862</strain>
    </source>
</reference>
<accession>A0A8J3BSF6</accession>
<evidence type="ECO:0000256" key="1">
    <source>
        <dbReference type="SAM" id="Phobius"/>
    </source>
</evidence>
<proteinExistence type="predicted"/>
<feature type="transmembrane region" description="Helical" evidence="1">
    <location>
        <begin position="20"/>
        <end position="39"/>
    </location>
</feature>
<name>A0A8J3BSF6_9FLAO</name>
<protein>
    <submittedName>
        <fullName evidence="2">Uncharacterized protein</fullName>
    </submittedName>
</protein>
<organism evidence="2 3">
    <name type="scientific">Yeosuana aromativorans</name>
    <dbReference type="NCBI Taxonomy" id="288019"/>
    <lineage>
        <taxon>Bacteria</taxon>
        <taxon>Pseudomonadati</taxon>
        <taxon>Bacteroidota</taxon>
        <taxon>Flavobacteriia</taxon>
        <taxon>Flavobacteriales</taxon>
        <taxon>Flavobacteriaceae</taxon>
        <taxon>Yeosuana</taxon>
    </lineage>
</organism>
<dbReference type="Proteomes" id="UP000612329">
    <property type="component" value="Unassembled WGS sequence"/>
</dbReference>